<comment type="pathway">
    <text evidence="1 8">Amino-acid biosynthesis; L-lysine biosynthesis via DAP pathway; DL-2,6-diaminopimelate from LL-2,6-diaminopimelate: step 1/1.</text>
</comment>
<keyword evidence="6 8" id="KW-0413">Isomerase</keyword>
<comment type="caution">
    <text evidence="8">Lacks conserved residue(s) required for the propagation of feature annotation.</text>
</comment>
<gene>
    <name evidence="8" type="primary">dapF</name>
    <name evidence="10" type="ORF">H9623_01150</name>
</gene>
<dbReference type="PANTHER" id="PTHR31689:SF0">
    <property type="entry name" value="DIAMINOPIMELATE EPIMERASE"/>
    <property type="match status" value="1"/>
</dbReference>
<evidence type="ECO:0000256" key="9">
    <source>
        <dbReference type="PROSITE-ProRule" id="PRU10125"/>
    </source>
</evidence>
<evidence type="ECO:0000313" key="10">
    <source>
        <dbReference type="EMBL" id="MBE7698913.1"/>
    </source>
</evidence>
<keyword evidence="11" id="KW-1185">Reference proteome</keyword>
<dbReference type="Pfam" id="PF01678">
    <property type="entry name" value="DAP_epimerase"/>
    <property type="match status" value="2"/>
</dbReference>
<dbReference type="GO" id="GO:0009089">
    <property type="term" value="P:lysine biosynthetic process via diaminopimelate"/>
    <property type="evidence" value="ECO:0007669"/>
    <property type="project" value="UniProtKB-UniRule"/>
</dbReference>
<comment type="similarity">
    <text evidence="2 8">Belongs to the diaminopimelate epimerase family.</text>
</comment>
<keyword evidence="5 8" id="KW-0457">Lysine biosynthesis</keyword>
<dbReference type="PROSITE" id="PS01326">
    <property type="entry name" value="DAP_EPIMERASE"/>
    <property type="match status" value="1"/>
</dbReference>
<dbReference type="Gene3D" id="3.10.310.10">
    <property type="entry name" value="Diaminopimelate Epimerase, Chain A, domain 1"/>
    <property type="match status" value="2"/>
</dbReference>
<feature type="binding site" evidence="8">
    <location>
        <position position="84"/>
    </location>
    <ligand>
        <name>substrate</name>
    </ligand>
</feature>
<dbReference type="AlphaFoldDB" id="A0A9D5U5J4"/>
<feature type="active site" description="Proton acceptor" evidence="8">
    <location>
        <position position="259"/>
    </location>
</feature>
<keyword evidence="4 8" id="KW-0028">Amino-acid biosynthesis</keyword>
<feature type="binding site" evidence="8">
    <location>
        <position position="223"/>
    </location>
    <ligand>
        <name>substrate</name>
    </ligand>
</feature>
<keyword evidence="8" id="KW-0963">Cytoplasm</keyword>
<evidence type="ECO:0000256" key="6">
    <source>
        <dbReference type="ARBA" id="ARBA00023235"/>
    </source>
</evidence>
<evidence type="ECO:0000256" key="2">
    <source>
        <dbReference type="ARBA" id="ARBA00010219"/>
    </source>
</evidence>
<sequence length="322" mass="33719">MSQPPTRSTTRFAKGHGTRNDFVLLADLEGSRDLDADQVRALADRRSGIGGDGVIRLVPTAYVPESAQVLAEDPDAIWFMDYRNADGSIAEMCGNGVRVFAAFAERLGLVDLEAPAHEDGETTAAPRVLAVGTRAGVKHVRKEAGGWYAVDMGPWFLPGGRTALDEGFDAAVAVAGWDVPRPALSVDLGNPHTVLALPHEDELDAADLTQAPTVQPLPPHGTNVELVVPLGEEVSVDGTVVGRLRMRVHERGVGETESCGTGACAAALAVRAWGGPGSPDVWLVDVPGGTVRVTALEGGRVELAGPAEIVFGGELDLAAFTR</sequence>
<evidence type="ECO:0000256" key="1">
    <source>
        <dbReference type="ARBA" id="ARBA00005196"/>
    </source>
</evidence>
<evidence type="ECO:0000256" key="8">
    <source>
        <dbReference type="HAMAP-Rule" id="MF_00197"/>
    </source>
</evidence>
<evidence type="ECO:0000256" key="7">
    <source>
        <dbReference type="ARBA" id="ARBA00051712"/>
    </source>
</evidence>
<protein>
    <recommendedName>
        <fullName evidence="3 8">Diaminopimelate epimerase</fullName>
        <shortName evidence="8">DAP epimerase</shortName>
        <ecNumber evidence="3 8">5.1.1.7</ecNumber>
    </recommendedName>
    <alternativeName>
        <fullName evidence="8">PLP-independent amino acid racemase</fullName>
    </alternativeName>
</protein>
<dbReference type="Proteomes" id="UP000822993">
    <property type="component" value="Unassembled WGS sequence"/>
</dbReference>
<dbReference type="EMBL" id="JACSPN010000001">
    <property type="protein sequence ID" value="MBE7698913.1"/>
    <property type="molecule type" value="Genomic_DNA"/>
</dbReference>
<comment type="subunit">
    <text evidence="8">Homodimer.</text>
</comment>
<feature type="binding site" evidence="8">
    <location>
        <begin position="250"/>
        <end position="251"/>
    </location>
    <ligand>
        <name>substrate</name>
    </ligand>
</feature>
<dbReference type="InterPro" id="IPR001653">
    <property type="entry name" value="DAP_epimerase_DapF"/>
</dbReference>
<evidence type="ECO:0000313" key="11">
    <source>
        <dbReference type="Proteomes" id="UP000822993"/>
    </source>
</evidence>
<dbReference type="HAMAP" id="MF_00197">
    <property type="entry name" value="DAP_epimerase"/>
    <property type="match status" value="1"/>
</dbReference>
<feature type="binding site" evidence="8">
    <location>
        <begin position="94"/>
        <end position="95"/>
    </location>
    <ligand>
        <name>substrate</name>
    </ligand>
</feature>
<evidence type="ECO:0000256" key="3">
    <source>
        <dbReference type="ARBA" id="ARBA00013080"/>
    </source>
</evidence>
<accession>A0A9D5U5J4</accession>
<comment type="caution">
    <text evidence="10">The sequence shown here is derived from an EMBL/GenBank/DDBJ whole genome shotgun (WGS) entry which is preliminary data.</text>
</comment>
<dbReference type="RefSeq" id="WP_193718246.1">
    <property type="nucleotide sequence ID" value="NZ_JACSPN010000001.1"/>
</dbReference>
<name>A0A9D5U5J4_9CELL</name>
<comment type="catalytic activity">
    <reaction evidence="7 8">
        <text>(2S,6S)-2,6-diaminopimelate = meso-2,6-diaminopimelate</text>
        <dbReference type="Rhea" id="RHEA:15393"/>
        <dbReference type="ChEBI" id="CHEBI:57609"/>
        <dbReference type="ChEBI" id="CHEBI:57791"/>
        <dbReference type="EC" id="5.1.1.7"/>
    </reaction>
</comment>
<feature type="binding site" evidence="8">
    <location>
        <begin position="260"/>
        <end position="261"/>
    </location>
    <ligand>
        <name>substrate</name>
    </ligand>
</feature>
<organism evidence="10 11">
    <name type="scientific">Oerskovia douganii</name>
    <dbReference type="NCBI Taxonomy" id="2762210"/>
    <lineage>
        <taxon>Bacteria</taxon>
        <taxon>Bacillati</taxon>
        <taxon>Actinomycetota</taxon>
        <taxon>Actinomycetes</taxon>
        <taxon>Micrococcales</taxon>
        <taxon>Cellulomonadaceae</taxon>
        <taxon>Oerskovia</taxon>
    </lineage>
</organism>
<dbReference type="GO" id="GO:0005829">
    <property type="term" value="C:cytosol"/>
    <property type="evidence" value="ECO:0007669"/>
    <property type="project" value="TreeGrafter"/>
</dbReference>
<feature type="active site" description="Proton donor" evidence="8">
    <location>
        <position position="93"/>
    </location>
</feature>
<comment type="function">
    <text evidence="8">Catalyzes the stereoinversion of LL-2,6-diaminopimelate (L,L-DAP) to meso-diaminopimelate (meso-DAP), a precursor of L-lysine and an essential component of the bacterial peptidoglycan.</text>
</comment>
<reference evidence="10 11" key="1">
    <citation type="submission" date="2020-08" db="EMBL/GenBank/DDBJ databases">
        <title>A Genomic Blueprint of the Chicken Gut Microbiome.</title>
        <authorList>
            <person name="Gilroy R."/>
            <person name="Ravi A."/>
            <person name="Getino M."/>
            <person name="Pursley I."/>
            <person name="Horton D.L."/>
            <person name="Alikhan N.-F."/>
            <person name="Baker D."/>
            <person name="Gharbi K."/>
            <person name="Hall N."/>
            <person name="Watson M."/>
            <person name="Adriaenssens E.M."/>
            <person name="Foster-Nyarko E."/>
            <person name="Jarju S."/>
            <person name="Secka A."/>
            <person name="Antonio M."/>
            <person name="Oren A."/>
            <person name="Chaudhuri R."/>
            <person name="La Ragione R.M."/>
            <person name="Hildebrand F."/>
            <person name="Pallen M.J."/>
        </authorList>
    </citation>
    <scope>NUCLEOTIDE SEQUENCE [LARGE SCALE GENOMIC DNA]</scope>
    <source>
        <strain evidence="10 11">Sa1BUA8</strain>
    </source>
</reference>
<feature type="site" description="Could be important to modulate the pK values of the two catalytic cysteine residues" evidence="8">
    <location>
        <position position="250"/>
    </location>
</feature>
<feature type="binding site" evidence="8">
    <location>
        <position position="190"/>
    </location>
    <ligand>
        <name>substrate</name>
    </ligand>
</feature>
<comment type="subcellular location">
    <subcellularLocation>
        <location evidence="8">Cytoplasm</location>
    </subcellularLocation>
</comment>
<dbReference type="PANTHER" id="PTHR31689">
    <property type="entry name" value="DIAMINOPIMELATE EPIMERASE, CHLOROPLASTIC"/>
    <property type="match status" value="1"/>
</dbReference>
<evidence type="ECO:0000256" key="5">
    <source>
        <dbReference type="ARBA" id="ARBA00023154"/>
    </source>
</evidence>
<proteinExistence type="inferred from homology"/>
<dbReference type="NCBIfam" id="TIGR00652">
    <property type="entry name" value="DapF"/>
    <property type="match status" value="1"/>
</dbReference>
<feature type="site" description="Could be important to modulate the pK values of the two catalytic cysteine residues" evidence="8">
    <location>
        <position position="192"/>
    </location>
</feature>
<evidence type="ECO:0000256" key="4">
    <source>
        <dbReference type="ARBA" id="ARBA00022605"/>
    </source>
</evidence>
<feature type="active site" evidence="9">
    <location>
        <position position="93"/>
    </location>
</feature>
<dbReference type="GO" id="GO:0008837">
    <property type="term" value="F:diaminopimelate epimerase activity"/>
    <property type="evidence" value="ECO:0007669"/>
    <property type="project" value="UniProtKB-UniRule"/>
</dbReference>
<dbReference type="SUPFAM" id="SSF54506">
    <property type="entry name" value="Diaminopimelate epimerase-like"/>
    <property type="match status" value="2"/>
</dbReference>
<feature type="binding site" evidence="8">
    <location>
        <position position="20"/>
    </location>
    <ligand>
        <name>substrate</name>
    </ligand>
</feature>
<dbReference type="InterPro" id="IPR018510">
    <property type="entry name" value="DAP_epimerase_AS"/>
</dbReference>
<dbReference type="EC" id="5.1.1.7" evidence="3 8"/>